<keyword evidence="1" id="KW-0812">Transmembrane</keyword>
<organism evidence="3 4">
    <name type="scientific">Sphingomonas hylomeconis</name>
    <dbReference type="NCBI Taxonomy" id="1395958"/>
    <lineage>
        <taxon>Bacteria</taxon>
        <taxon>Pseudomonadati</taxon>
        <taxon>Pseudomonadota</taxon>
        <taxon>Alphaproteobacteria</taxon>
        <taxon>Sphingomonadales</taxon>
        <taxon>Sphingomonadaceae</taxon>
        <taxon>Sphingomonas</taxon>
    </lineage>
</organism>
<comment type="caution">
    <text evidence="3">The sequence shown here is derived from an EMBL/GenBank/DDBJ whole genome shotgun (WGS) entry which is preliminary data.</text>
</comment>
<dbReference type="InterPro" id="IPR017850">
    <property type="entry name" value="Alkaline_phosphatase_core_sf"/>
</dbReference>
<keyword evidence="1" id="KW-1133">Transmembrane helix</keyword>
<feature type="transmembrane region" description="Helical" evidence="1">
    <location>
        <begin position="12"/>
        <end position="31"/>
    </location>
</feature>
<evidence type="ECO:0000259" key="2">
    <source>
        <dbReference type="Pfam" id="PF00884"/>
    </source>
</evidence>
<dbReference type="InterPro" id="IPR000917">
    <property type="entry name" value="Sulfatase_N"/>
</dbReference>
<gene>
    <name evidence="3" type="ORF">ACFONA_06265</name>
</gene>
<keyword evidence="1" id="KW-0472">Membrane</keyword>
<evidence type="ECO:0000313" key="4">
    <source>
        <dbReference type="Proteomes" id="UP001595713"/>
    </source>
</evidence>
<feature type="transmembrane region" description="Helical" evidence="1">
    <location>
        <begin position="37"/>
        <end position="55"/>
    </location>
</feature>
<sequence>MAKREWARLRAWLFLWILLANAGISLLWLFGSPPRSAVILVTSAIGLLVRGWPALIKRMGFIAALLASVIVFVAQLFSLTPATILSSLDVLPEMRPTAAPEYLVAAAGLIAIMVLGWWSARRDMAFETGTSLSIALGLTLAWSVTDAMVTISDKGSYQRDARDAVFQSAVQSSGFARHDGDRRNLVLIDVEAMGLPRDPTLLRTLFKHLTSGAMRQRYEVRQGATRFYGSTVTSEVRELCGRWGGYDELLVHADPTCLPMALRRDGYETTAMHGFTPQFYDRARWYPNAGLDRLLFRRELMALGAGKCPGLFPGACDRDIPTIIARQLKGAHRPQFIHWVTLNSHFPVPSIAALHTDRCERFDPDLAEQGPMACRMVQIWSDIFARLATEMTAVDFPSTDVLIVGDHRPPFYDRRQRAMFSADQVPWIMLRHRGR</sequence>
<feature type="transmembrane region" description="Helical" evidence="1">
    <location>
        <begin position="102"/>
        <end position="120"/>
    </location>
</feature>
<protein>
    <submittedName>
        <fullName evidence="3">Sulfatase-like hydrolase/transferase</fullName>
    </submittedName>
</protein>
<dbReference type="Pfam" id="PF00884">
    <property type="entry name" value="Sulfatase"/>
    <property type="match status" value="1"/>
</dbReference>
<feature type="transmembrane region" description="Helical" evidence="1">
    <location>
        <begin position="62"/>
        <end position="82"/>
    </location>
</feature>
<dbReference type="RefSeq" id="WP_261293342.1">
    <property type="nucleotide sequence ID" value="NZ_JANQBK010000003.1"/>
</dbReference>
<evidence type="ECO:0000313" key="3">
    <source>
        <dbReference type="EMBL" id="MFC3579767.1"/>
    </source>
</evidence>
<feature type="transmembrane region" description="Helical" evidence="1">
    <location>
        <begin position="132"/>
        <end position="151"/>
    </location>
</feature>
<dbReference type="Gene3D" id="3.40.720.10">
    <property type="entry name" value="Alkaline Phosphatase, subunit A"/>
    <property type="match status" value="1"/>
</dbReference>
<accession>A0ABV7SS63</accession>
<proteinExistence type="predicted"/>
<dbReference type="Proteomes" id="UP001595713">
    <property type="component" value="Unassembled WGS sequence"/>
</dbReference>
<feature type="domain" description="Sulfatase N-terminal" evidence="2">
    <location>
        <begin position="253"/>
        <end position="412"/>
    </location>
</feature>
<name>A0ABV7SS63_9SPHN</name>
<dbReference type="SUPFAM" id="SSF53649">
    <property type="entry name" value="Alkaline phosphatase-like"/>
    <property type="match status" value="1"/>
</dbReference>
<evidence type="ECO:0000256" key="1">
    <source>
        <dbReference type="SAM" id="Phobius"/>
    </source>
</evidence>
<dbReference type="EMBL" id="JBHRXP010000002">
    <property type="protein sequence ID" value="MFC3579767.1"/>
    <property type="molecule type" value="Genomic_DNA"/>
</dbReference>
<reference evidence="4" key="1">
    <citation type="journal article" date="2019" name="Int. J. Syst. Evol. Microbiol.">
        <title>The Global Catalogue of Microorganisms (GCM) 10K type strain sequencing project: providing services to taxonomists for standard genome sequencing and annotation.</title>
        <authorList>
            <consortium name="The Broad Institute Genomics Platform"/>
            <consortium name="The Broad Institute Genome Sequencing Center for Infectious Disease"/>
            <person name="Wu L."/>
            <person name="Ma J."/>
        </authorList>
    </citation>
    <scope>NUCLEOTIDE SEQUENCE [LARGE SCALE GENOMIC DNA]</scope>
    <source>
        <strain evidence="4">KCTC 42739</strain>
    </source>
</reference>
<keyword evidence="4" id="KW-1185">Reference proteome</keyword>